<dbReference type="Gramene" id="C.cajan_26540.t">
    <property type="protein sequence ID" value="C.cajan_26540.t.cds1"/>
    <property type="gene ID" value="C.cajan_26540"/>
</dbReference>
<dbReference type="PANTHER" id="PTHR46033">
    <property type="entry name" value="PROTEIN MAIN-LIKE 2"/>
    <property type="match status" value="1"/>
</dbReference>
<dbReference type="Proteomes" id="UP000075243">
    <property type="component" value="Unassembled WGS sequence"/>
</dbReference>
<reference evidence="2" key="1">
    <citation type="journal article" date="2012" name="Nat. Biotechnol.">
        <title>Draft genome sequence of pigeonpea (Cajanus cajan), an orphan legume crop of resource-poor farmers.</title>
        <authorList>
            <person name="Varshney R.K."/>
            <person name="Chen W."/>
            <person name="Li Y."/>
            <person name="Bharti A.K."/>
            <person name="Saxena R.K."/>
            <person name="Schlueter J.A."/>
            <person name="Donoghue M.T."/>
            <person name="Azam S."/>
            <person name="Fan G."/>
            <person name="Whaley A.M."/>
            <person name="Farmer A.D."/>
            <person name="Sheridan J."/>
            <person name="Iwata A."/>
            <person name="Tuteja R."/>
            <person name="Penmetsa R.V."/>
            <person name="Wu W."/>
            <person name="Upadhyaya H.D."/>
            <person name="Yang S.P."/>
            <person name="Shah T."/>
            <person name="Saxena K.B."/>
            <person name="Michael T."/>
            <person name="McCombie W.R."/>
            <person name="Yang B."/>
            <person name="Zhang G."/>
            <person name="Yang H."/>
            <person name="Wang J."/>
            <person name="Spillane C."/>
            <person name="Cook D.R."/>
            <person name="May G.D."/>
            <person name="Xu X."/>
            <person name="Jackson S.A."/>
        </authorList>
    </citation>
    <scope>NUCLEOTIDE SEQUENCE [LARGE SCALE GENOMIC DNA]</scope>
</reference>
<dbReference type="InterPro" id="IPR019557">
    <property type="entry name" value="AminoTfrase-like_pln_mobile"/>
</dbReference>
<evidence type="ECO:0000313" key="3">
    <source>
        <dbReference type="Proteomes" id="UP000075243"/>
    </source>
</evidence>
<gene>
    <name evidence="2" type="ORF">KK1_027884</name>
</gene>
<sequence>MDHDIACVYLKDLLRVSRKDEILEIRATRGAHVRMSWLRDFYDVSCQGKCWEFARRAFLLFLVGCMIFANKSATYVDVAFLDLFHDLSACCDYAWGATTLTFLYEHLSDACVHNTK</sequence>
<protein>
    <recommendedName>
        <fullName evidence="1">Aminotransferase-like plant mobile domain-containing protein</fullName>
    </recommendedName>
</protein>
<dbReference type="Pfam" id="PF10536">
    <property type="entry name" value="PMD"/>
    <property type="match status" value="1"/>
</dbReference>
<name>A0A151S6A0_CAJCA</name>
<dbReference type="EMBL" id="KQ483457">
    <property type="protein sequence ID" value="KYP50309.1"/>
    <property type="molecule type" value="Genomic_DNA"/>
</dbReference>
<dbReference type="PANTHER" id="PTHR46033:SF1">
    <property type="entry name" value="PROTEIN MAIN-LIKE 2"/>
    <property type="match status" value="1"/>
</dbReference>
<proteinExistence type="predicted"/>
<dbReference type="InterPro" id="IPR044824">
    <property type="entry name" value="MAIN-like"/>
</dbReference>
<organism evidence="2 3">
    <name type="scientific">Cajanus cajan</name>
    <name type="common">Pigeon pea</name>
    <name type="synonym">Cajanus indicus</name>
    <dbReference type="NCBI Taxonomy" id="3821"/>
    <lineage>
        <taxon>Eukaryota</taxon>
        <taxon>Viridiplantae</taxon>
        <taxon>Streptophyta</taxon>
        <taxon>Embryophyta</taxon>
        <taxon>Tracheophyta</taxon>
        <taxon>Spermatophyta</taxon>
        <taxon>Magnoliopsida</taxon>
        <taxon>eudicotyledons</taxon>
        <taxon>Gunneridae</taxon>
        <taxon>Pentapetalae</taxon>
        <taxon>rosids</taxon>
        <taxon>fabids</taxon>
        <taxon>Fabales</taxon>
        <taxon>Fabaceae</taxon>
        <taxon>Papilionoideae</taxon>
        <taxon>50 kb inversion clade</taxon>
        <taxon>NPAAA clade</taxon>
        <taxon>indigoferoid/millettioid clade</taxon>
        <taxon>Phaseoleae</taxon>
        <taxon>Cajanus</taxon>
    </lineage>
</organism>
<keyword evidence="3" id="KW-1185">Reference proteome</keyword>
<feature type="domain" description="Aminotransferase-like plant mobile" evidence="1">
    <location>
        <begin position="27"/>
        <end position="113"/>
    </location>
</feature>
<evidence type="ECO:0000259" key="1">
    <source>
        <dbReference type="Pfam" id="PF10536"/>
    </source>
</evidence>
<dbReference type="GO" id="GO:0010073">
    <property type="term" value="P:meristem maintenance"/>
    <property type="evidence" value="ECO:0007669"/>
    <property type="project" value="InterPro"/>
</dbReference>
<dbReference type="AlphaFoldDB" id="A0A151S6A0"/>
<dbReference type="OMA" id="LAYPCEH"/>
<evidence type="ECO:0000313" key="2">
    <source>
        <dbReference type="EMBL" id="KYP50309.1"/>
    </source>
</evidence>
<accession>A0A151S6A0</accession>